<keyword evidence="3" id="KW-0804">Transcription</keyword>
<accession>A0ABS3WHB2</accession>
<dbReference type="InterPro" id="IPR018060">
    <property type="entry name" value="HTH_AraC"/>
</dbReference>
<organism evidence="5 6">
    <name type="scientific">Paenibacillus artemisiicola</name>
    <dbReference type="NCBI Taxonomy" id="1172618"/>
    <lineage>
        <taxon>Bacteria</taxon>
        <taxon>Bacillati</taxon>
        <taxon>Bacillota</taxon>
        <taxon>Bacilli</taxon>
        <taxon>Bacillales</taxon>
        <taxon>Paenibacillaceae</taxon>
        <taxon>Paenibacillus</taxon>
    </lineage>
</organism>
<protein>
    <submittedName>
        <fullName evidence="5">Helix-turn-helix domain-containing protein</fullName>
    </submittedName>
</protein>
<evidence type="ECO:0000313" key="6">
    <source>
        <dbReference type="Proteomes" id="UP000670947"/>
    </source>
</evidence>
<dbReference type="InterPro" id="IPR018062">
    <property type="entry name" value="HTH_AraC-typ_CS"/>
</dbReference>
<dbReference type="RefSeq" id="WP_208850317.1">
    <property type="nucleotide sequence ID" value="NZ_JAGGDJ010000038.1"/>
</dbReference>
<reference evidence="5 6" key="1">
    <citation type="submission" date="2021-03" db="EMBL/GenBank/DDBJ databases">
        <title>Paenibacillus artemisicola MWE-103 whole genome sequence.</title>
        <authorList>
            <person name="Ham Y.J."/>
        </authorList>
    </citation>
    <scope>NUCLEOTIDE SEQUENCE [LARGE SCALE GENOMIC DNA]</scope>
    <source>
        <strain evidence="5 6">MWE-103</strain>
    </source>
</reference>
<evidence type="ECO:0000313" key="5">
    <source>
        <dbReference type="EMBL" id="MBO7747680.1"/>
    </source>
</evidence>
<gene>
    <name evidence="5" type="ORF">I8J29_26175</name>
</gene>
<evidence type="ECO:0000256" key="1">
    <source>
        <dbReference type="ARBA" id="ARBA00023015"/>
    </source>
</evidence>
<dbReference type="InterPro" id="IPR003313">
    <property type="entry name" value="AraC-bd"/>
</dbReference>
<name>A0ABS3WHB2_9BACL</name>
<evidence type="ECO:0000259" key="4">
    <source>
        <dbReference type="PROSITE" id="PS01124"/>
    </source>
</evidence>
<sequence>MLHERKRFHFDNLYFLNPKQYEFFTLYQIGDLCCDSGYQLREHTQVCYEISYVMSGKGWFSTDGARSDVEAGDVYINIPGEAHAGGADAKEPFRYFYLGFLFNLQPENGYRENVESPFIHIQKMMDKRETPLAKDRLDMQHTFLSALREFRSLSHYSQVMTQTYLNQLIVLMYRNFFSDWDSAYHAEPGDGATGGIVYDAISYIDTHMLTMKDLAEVSRELGYSYSYLSHLFTEETGISLRNFYSQKRLQKIIELMKSRTCSITEIASTMQYQSIHSFSRAFKKAVGLSPTEYIRLYVKDERDQA</sequence>
<dbReference type="Pfam" id="PF12833">
    <property type="entry name" value="HTH_18"/>
    <property type="match status" value="1"/>
</dbReference>
<evidence type="ECO:0000256" key="2">
    <source>
        <dbReference type="ARBA" id="ARBA00023125"/>
    </source>
</evidence>
<proteinExistence type="predicted"/>
<dbReference type="SUPFAM" id="SSF46689">
    <property type="entry name" value="Homeodomain-like"/>
    <property type="match status" value="2"/>
</dbReference>
<dbReference type="Proteomes" id="UP000670947">
    <property type="component" value="Unassembled WGS sequence"/>
</dbReference>
<dbReference type="PANTHER" id="PTHR43280">
    <property type="entry name" value="ARAC-FAMILY TRANSCRIPTIONAL REGULATOR"/>
    <property type="match status" value="1"/>
</dbReference>
<comment type="caution">
    <text evidence="5">The sequence shown here is derived from an EMBL/GenBank/DDBJ whole genome shotgun (WGS) entry which is preliminary data.</text>
</comment>
<dbReference type="SMART" id="SM00342">
    <property type="entry name" value="HTH_ARAC"/>
    <property type="match status" value="1"/>
</dbReference>
<dbReference type="InterPro" id="IPR009057">
    <property type="entry name" value="Homeodomain-like_sf"/>
</dbReference>
<keyword evidence="1" id="KW-0805">Transcription regulation</keyword>
<dbReference type="InterPro" id="IPR037923">
    <property type="entry name" value="HTH-like"/>
</dbReference>
<dbReference type="EMBL" id="JAGGDJ010000038">
    <property type="protein sequence ID" value="MBO7747680.1"/>
    <property type="molecule type" value="Genomic_DNA"/>
</dbReference>
<dbReference type="Gene3D" id="1.10.10.60">
    <property type="entry name" value="Homeodomain-like"/>
    <property type="match status" value="2"/>
</dbReference>
<dbReference type="SUPFAM" id="SSF51215">
    <property type="entry name" value="Regulatory protein AraC"/>
    <property type="match status" value="1"/>
</dbReference>
<evidence type="ECO:0000256" key="3">
    <source>
        <dbReference type="ARBA" id="ARBA00023163"/>
    </source>
</evidence>
<feature type="domain" description="HTH araC/xylS-type" evidence="4">
    <location>
        <begin position="198"/>
        <end position="296"/>
    </location>
</feature>
<keyword evidence="2" id="KW-0238">DNA-binding</keyword>
<keyword evidence="6" id="KW-1185">Reference proteome</keyword>
<dbReference type="PROSITE" id="PS01124">
    <property type="entry name" value="HTH_ARAC_FAMILY_2"/>
    <property type="match status" value="1"/>
</dbReference>
<dbReference type="PANTHER" id="PTHR43280:SF30">
    <property type="entry name" value="MMSAB OPERON REGULATORY PROTEIN"/>
    <property type="match status" value="1"/>
</dbReference>
<dbReference type="Gene3D" id="2.60.120.10">
    <property type="entry name" value="Jelly Rolls"/>
    <property type="match status" value="1"/>
</dbReference>
<dbReference type="PROSITE" id="PS00041">
    <property type="entry name" value="HTH_ARAC_FAMILY_1"/>
    <property type="match status" value="1"/>
</dbReference>
<dbReference type="Pfam" id="PF02311">
    <property type="entry name" value="AraC_binding"/>
    <property type="match status" value="1"/>
</dbReference>
<dbReference type="InterPro" id="IPR014710">
    <property type="entry name" value="RmlC-like_jellyroll"/>
</dbReference>